<keyword evidence="3" id="KW-1185">Reference proteome</keyword>
<feature type="transmembrane region" description="Helical" evidence="1">
    <location>
        <begin position="12"/>
        <end position="33"/>
    </location>
</feature>
<keyword evidence="1" id="KW-0812">Transmembrane</keyword>
<keyword evidence="1" id="KW-1133">Transmembrane helix</keyword>
<dbReference type="Proteomes" id="UP000283896">
    <property type="component" value="Unassembled WGS sequence"/>
</dbReference>
<protein>
    <submittedName>
        <fullName evidence="2">Uncharacterized protein</fullName>
    </submittedName>
</protein>
<accession>A0A421NV68</accession>
<dbReference type="EMBL" id="MPBG01000007">
    <property type="protein sequence ID" value="RMI87875.1"/>
    <property type="molecule type" value="Genomic_DNA"/>
</dbReference>
<evidence type="ECO:0000313" key="2">
    <source>
        <dbReference type="EMBL" id="RMI87875.1"/>
    </source>
</evidence>
<organism evidence="2 3">
    <name type="scientific">Candidatus Phytoplasma solani</name>
    <dbReference type="NCBI Taxonomy" id="69896"/>
    <lineage>
        <taxon>Bacteria</taxon>
        <taxon>Bacillati</taxon>
        <taxon>Mycoplasmatota</taxon>
        <taxon>Mollicutes</taxon>
        <taxon>Acholeplasmatales</taxon>
        <taxon>Acholeplasmataceae</taxon>
        <taxon>Candidatus Phytoplasma</taxon>
        <taxon>16SrXII (Stolbur group)</taxon>
    </lineage>
</organism>
<evidence type="ECO:0000313" key="3">
    <source>
        <dbReference type="Proteomes" id="UP000283896"/>
    </source>
</evidence>
<dbReference type="RefSeq" id="WP_122225551.1">
    <property type="nucleotide sequence ID" value="NZ_CP103787.1"/>
</dbReference>
<dbReference type="OrthoDB" id="386287at2"/>
<sequence>MHFTNLPKKSRIIAITIIALSLFLTRFCVYPHFRAKKATKTNEQTKLIEVSQPNFRVKVLEPYVQYTNTQGDIIREYRLFEGMQPQGKDHTGRTNYFLRQDFYDIMNKYELSIYPTRWTNGRENMNNFEYENGQVKKKHNWYVSKANYQIIQTNQPSNSPALMTRDIEGDNGFWNQSTCFLNSIENQKISNILNSNVKTKTPYIRMITKNLEVSFDWLKLISDEFYYYMPLTAKAQRYTKKAQKYIALAQQHIFDANWYAIEAKDYEDKGPNLTEWAEKYVELAKKYINKSQGIMIELKNVNQPKITCQLTTKTIIDDSRPNTTQKVPYFELSYDLEKLINFINHLDLTNNFHLQKIKEFVNIFAPRN</sequence>
<reference evidence="3" key="1">
    <citation type="submission" date="2016-11" db="EMBL/GenBank/DDBJ databases">
        <title>Genome sequence of Candidatus Phytoplasma solani strain SA-1.</title>
        <authorList>
            <person name="Haryono M."/>
            <person name="Samarzija I."/>
            <person name="Seruga Music M."/>
            <person name="Hogenhout S."/>
            <person name="Kuo C.-H."/>
        </authorList>
    </citation>
    <scope>NUCLEOTIDE SEQUENCE [LARGE SCALE GENOMIC DNA]</scope>
    <source>
        <strain evidence="3">SA-1</strain>
    </source>
</reference>
<comment type="caution">
    <text evidence="2">The sequence shown here is derived from an EMBL/GenBank/DDBJ whole genome shotgun (WGS) entry which is preliminary data.</text>
</comment>
<gene>
    <name evidence="2" type="ORF">PSSA1_v1c4980</name>
</gene>
<proteinExistence type="predicted"/>
<keyword evidence="1" id="KW-0472">Membrane</keyword>
<dbReference type="AlphaFoldDB" id="A0A421NV68"/>
<evidence type="ECO:0000256" key="1">
    <source>
        <dbReference type="SAM" id="Phobius"/>
    </source>
</evidence>
<name>A0A421NV68_9MOLU</name>